<proteinExistence type="predicted"/>
<keyword evidence="4" id="KW-0812">Transmembrane</keyword>
<evidence type="ECO:0000259" key="5">
    <source>
        <dbReference type="PROSITE" id="PS01124"/>
    </source>
</evidence>
<feature type="domain" description="HTH araC/xylS-type" evidence="5">
    <location>
        <begin position="644"/>
        <end position="743"/>
    </location>
</feature>
<organism evidence="6 7">
    <name type="scientific">Enterococcus lemanii</name>
    <dbReference type="NCBI Taxonomy" id="1159752"/>
    <lineage>
        <taxon>Bacteria</taxon>
        <taxon>Bacillati</taxon>
        <taxon>Bacillota</taxon>
        <taxon>Bacilli</taxon>
        <taxon>Lactobacillales</taxon>
        <taxon>Enterococcaceae</taxon>
        <taxon>Enterococcus</taxon>
    </lineage>
</organism>
<keyword evidence="3" id="KW-0804">Transcription</keyword>
<name>A0ABV9MRE3_9ENTE</name>
<evidence type="ECO:0000256" key="4">
    <source>
        <dbReference type="SAM" id="Phobius"/>
    </source>
</evidence>
<dbReference type="RefSeq" id="WP_204654037.1">
    <property type="nucleotide sequence ID" value="NZ_JAFBFD010000018.1"/>
</dbReference>
<evidence type="ECO:0000256" key="1">
    <source>
        <dbReference type="ARBA" id="ARBA00023015"/>
    </source>
</evidence>
<dbReference type="SMART" id="SM00342">
    <property type="entry name" value="HTH_ARAC"/>
    <property type="match status" value="1"/>
</dbReference>
<dbReference type="PANTHER" id="PTHR43280:SF2">
    <property type="entry name" value="HTH-TYPE TRANSCRIPTIONAL REGULATOR EXSA"/>
    <property type="match status" value="1"/>
</dbReference>
<accession>A0ABV9MRE3</accession>
<keyword evidence="4" id="KW-1133">Transmembrane helix</keyword>
<dbReference type="Gene3D" id="1.10.10.60">
    <property type="entry name" value="Homeodomain-like"/>
    <property type="match status" value="2"/>
</dbReference>
<keyword evidence="4" id="KW-0472">Membrane</keyword>
<dbReference type="SUPFAM" id="SSF46689">
    <property type="entry name" value="Homeodomain-like"/>
    <property type="match status" value="1"/>
</dbReference>
<dbReference type="InterPro" id="IPR018062">
    <property type="entry name" value="HTH_AraC-typ_CS"/>
</dbReference>
<dbReference type="PROSITE" id="PS00041">
    <property type="entry name" value="HTH_ARAC_FAMILY_1"/>
    <property type="match status" value="1"/>
</dbReference>
<dbReference type="InterPro" id="IPR009057">
    <property type="entry name" value="Homeodomain-like_sf"/>
</dbReference>
<reference evidence="7" key="1">
    <citation type="journal article" date="2019" name="Int. J. Syst. Evol. Microbiol.">
        <title>The Global Catalogue of Microorganisms (GCM) 10K type strain sequencing project: providing services to taxonomists for standard genome sequencing and annotation.</title>
        <authorList>
            <consortium name="The Broad Institute Genomics Platform"/>
            <consortium name="The Broad Institute Genome Sequencing Center for Infectious Disease"/>
            <person name="Wu L."/>
            <person name="Ma J."/>
        </authorList>
    </citation>
    <scope>NUCLEOTIDE SEQUENCE [LARGE SCALE GENOMIC DNA]</scope>
    <source>
        <strain evidence="7">CGMCC 1.19032</strain>
    </source>
</reference>
<feature type="transmembrane region" description="Helical" evidence="4">
    <location>
        <begin position="288"/>
        <end position="308"/>
    </location>
</feature>
<keyword evidence="2" id="KW-0238">DNA-binding</keyword>
<comment type="caution">
    <text evidence="6">The sequence shown here is derived from an EMBL/GenBank/DDBJ whole genome shotgun (WGS) entry which is preliminary data.</text>
</comment>
<keyword evidence="1" id="KW-0805">Transcription regulation</keyword>
<evidence type="ECO:0000256" key="2">
    <source>
        <dbReference type="ARBA" id="ARBA00023125"/>
    </source>
</evidence>
<dbReference type="EMBL" id="JBHSGS010000010">
    <property type="protein sequence ID" value="MFC4718497.1"/>
    <property type="molecule type" value="Genomic_DNA"/>
</dbReference>
<dbReference type="Pfam" id="PF12833">
    <property type="entry name" value="HTH_18"/>
    <property type="match status" value="1"/>
</dbReference>
<dbReference type="PROSITE" id="PS01124">
    <property type="entry name" value="HTH_ARAC_FAMILY_2"/>
    <property type="match status" value="1"/>
</dbReference>
<evidence type="ECO:0000256" key="3">
    <source>
        <dbReference type="ARBA" id="ARBA00023163"/>
    </source>
</evidence>
<gene>
    <name evidence="6" type="ORF">ACFO5I_01880</name>
</gene>
<evidence type="ECO:0000313" key="7">
    <source>
        <dbReference type="Proteomes" id="UP001595969"/>
    </source>
</evidence>
<evidence type="ECO:0000313" key="6">
    <source>
        <dbReference type="EMBL" id="MFC4718497.1"/>
    </source>
</evidence>
<keyword evidence="7" id="KW-1185">Reference proteome</keyword>
<dbReference type="Proteomes" id="UP001595969">
    <property type="component" value="Unassembled WGS sequence"/>
</dbReference>
<dbReference type="PANTHER" id="PTHR43280">
    <property type="entry name" value="ARAC-FAMILY TRANSCRIPTIONAL REGULATOR"/>
    <property type="match status" value="1"/>
</dbReference>
<dbReference type="InterPro" id="IPR018060">
    <property type="entry name" value="HTH_AraC"/>
</dbReference>
<protein>
    <submittedName>
        <fullName evidence="6">Helix-turn-helix domain-containing protein</fullName>
    </submittedName>
</protein>
<feature type="transmembrane region" description="Helical" evidence="4">
    <location>
        <begin position="12"/>
        <end position="34"/>
    </location>
</feature>
<sequence>MNFMKKLNITQYSIFSYIFFFALIFIPMSLVWYATSKQSVMKQVELSTKNVLLQSKASFESDLTQLDLLAQQLPYDSAISLSKLADPYETIASRSALLKYRLNNAFIEQIYLFYPDDQTKLYSPNGSTEIKDLLALRKMTISKDELITFLNQTAPVFSSIDQQQAEGQTFFYSVPTTDSFGSHQATMLFIIKKAAMDNLFAPLSEIEHQYFYLIDANQQILSFSRQASTLESSLANKFENKSTLPAKIKQGNETFTVQSIVNNSLQLRYLAIVNTKVALAKISQVYKLSIYLILAVLIIGLVVSLFLARQSLRPYKKIESLLLKHDKDSPNNQSLSFEDLHSKVSNFLSENNHLKDEIIQQKPYIKESLLHQLLTGQLNDLSKTQSLFQASFNESSKTAYFSVVISLEEISDTPTSISDHVIKQILQQLNQIKQTDFEWIGTKCIGENALTLLVATNHTRPQIEILDELVEALVELCGVALPIGVGTTTSNLLAVKHSFIEALAALSYRYKNATQMIYYYTDMPSGQTGGAYAFSFPEDKQLKLMQSLTKGNETVALETLEELIQYGITHCETFQLFRMYSYFLMNTYANFSALLPEDQLLQELEVLVDVNNYQTLELHLQTLTQMICSQVEEQVQTEESDLKVALFSYIEAHYNSDFLTLESLSETFALSSTTINKIMKEETDTTFAKYLANIRMEKIKQALIETDEPIKEIIQSNGYYDVSNFTRKFRQVVGVTPGQFRTIHR</sequence>